<keyword evidence="4" id="KW-0378">Hydrolase</keyword>
<dbReference type="InterPro" id="IPR036928">
    <property type="entry name" value="AS_sf"/>
</dbReference>
<dbReference type="PANTHER" id="PTHR46072">
    <property type="entry name" value="AMIDASE-RELATED-RELATED"/>
    <property type="match status" value="1"/>
</dbReference>
<evidence type="ECO:0000256" key="2">
    <source>
        <dbReference type="ARBA" id="ARBA00009199"/>
    </source>
</evidence>
<evidence type="ECO:0000313" key="8">
    <source>
        <dbReference type="EMBL" id="ANB11508.1"/>
    </source>
</evidence>
<feature type="active site" description="Acyl-ester intermediate" evidence="5">
    <location>
        <position position="232"/>
    </location>
</feature>
<keyword evidence="9" id="KW-1185">Reference proteome</keyword>
<dbReference type="SUPFAM" id="SSF75304">
    <property type="entry name" value="Amidase signature (AS) enzymes"/>
    <property type="match status" value="1"/>
</dbReference>
<feature type="binding site" evidence="6">
    <location>
        <position position="208"/>
    </location>
    <ligand>
        <name>substrate</name>
    </ligand>
</feature>
<dbReference type="KEGG" id="slb:AWJ20_4324"/>
<dbReference type="AlphaFoldDB" id="A0A161HJD1"/>
<evidence type="ECO:0000259" key="7">
    <source>
        <dbReference type="Pfam" id="PF01425"/>
    </source>
</evidence>
<comment type="catalytic activity">
    <reaction evidence="1">
        <text>a monocarboxylic acid amide + H2O = a monocarboxylate + NH4(+)</text>
        <dbReference type="Rhea" id="RHEA:12020"/>
        <dbReference type="ChEBI" id="CHEBI:15377"/>
        <dbReference type="ChEBI" id="CHEBI:28938"/>
        <dbReference type="ChEBI" id="CHEBI:35757"/>
        <dbReference type="ChEBI" id="CHEBI:83628"/>
        <dbReference type="EC" id="3.5.1.4"/>
    </reaction>
</comment>
<dbReference type="GO" id="GO:0004040">
    <property type="term" value="F:amidase activity"/>
    <property type="evidence" value="ECO:0007669"/>
    <property type="project" value="UniProtKB-EC"/>
</dbReference>
<sequence>MSEENWELVAKQKRHSVRAEIPSKWILDSIPSADEEPNTLEYLDKIVTKKTLSITSKTMRELIKQISSGELTSLEVTEAFCERAAYAHQILSCCSEIFFDRALETAKKLDAYYKETGKVVGPLHGIPVSLKDQVNLEGIETSIGYVSHLGKPATKDDESVIAHLLRDAGAVFYVKTTVPMAMMAGDTHSNIWGYTYNSINRHLSAGGSSGGEGALIGSHGSLIGLGTDIGGSIRIPAAFNHLFGLRPSHGRIPYLNVTNSYSGQSVIPSVIGPLAKDLDDLEVFTKIIVDAESWNQDPKVVPIPWRHVSLENKLSFGVMRWDGVIHPNPPVNRAIEMTITALIKAGHEVIDWEPQGHAEILQVTGNIYNADGYKEILDTCEISGEPSLVQKEGLVARTLNEHWSDADDKYRIQKRYMDYWNETSKRTFNGKPVSAWILPAWESASFKPYTPDALSTYMATINLLDYSAVTVPVTYVDKNVDTPYPDFVPANKIDKDVHEWYDPVSFDGAPVGVQVVTRRLEEEKAIAIARVLRDCLA</sequence>
<reference evidence="8 9" key="1">
    <citation type="submission" date="2016-02" db="EMBL/GenBank/DDBJ databases">
        <title>Complete genome sequence and transcriptome regulation of the pentose utilising yeast Sugiyamaella lignohabitans.</title>
        <authorList>
            <person name="Bellasio M."/>
            <person name="Peymann A."/>
            <person name="Valli M."/>
            <person name="Sipitzky M."/>
            <person name="Graf A."/>
            <person name="Sauer M."/>
            <person name="Marx H."/>
            <person name="Mattanovich D."/>
        </authorList>
    </citation>
    <scope>NUCLEOTIDE SEQUENCE [LARGE SCALE GENOMIC DNA]</scope>
    <source>
        <strain evidence="8 9">CBS 10342</strain>
    </source>
</reference>
<dbReference type="InterPro" id="IPR020556">
    <property type="entry name" value="Amidase_CS"/>
</dbReference>
<dbReference type="PROSITE" id="PS00571">
    <property type="entry name" value="AMIDASES"/>
    <property type="match status" value="1"/>
</dbReference>
<dbReference type="EMBL" id="CP014500">
    <property type="protein sequence ID" value="ANB11508.1"/>
    <property type="molecule type" value="Genomic_DNA"/>
</dbReference>
<evidence type="ECO:0000256" key="6">
    <source>
        <dbReference type="PIRSR" id="PIRSR001221-2"/>
    </source>
</evidence>
<dbReference type="OrthoDB" id="6428749at2759"/>
<feature type="active site" description="Charge relay system" evidence="5">
    <location>
        <position position="208"/>
    </location>
</feature>
<feature type="binding site" evidence="6">
    <location>
        <begin position="229"/>
        <end position="232"/>
    </location>
    <ligand>
        <name>substrate</name>
    </ligand>
</feature>
<accession>A0A161HJD1</accession>
<dbReference type="Proteomes" id="UP000189580">
    <property type="component" value="Chromosome c"/>
</dbReference>
<protein>
    <recommendedName>
        <fullName evidence="3">amidase</fullName>
        <ecNumber evidence="3">3.5.1.4</ecNumber>
    </recommendedName>
</protein>
<evidence type="ECO:0000256" key="1">
    <source>
        <dbReference type="ARBA" id="ARBA00001311"/>
    </source>
</evidence>
<comment type="similarity">
    <text evidence="2">Belongs to the amidase family.</text>
</comment>
<dbReference type="EC" id="3.5.1.4" evidence="3"/>
<feature type="binding site" evidence="6">
    <location>
        <position position="182"/>
    </location>
    <ligand>
        <name>substrate</name>
    </ligand>
</feature>
<dbReference type="RefSeq" id="XP_018733985.1">
    <property type="nucleotide sequence ID" value="XM_018881391.1"/>
</dbReference>
<feature type="active site" description="Charge relay system" evidence="5">
    <location>
        <position position="131"/>
    </location>
</feature>
<gene>
    <name evidence="8" type="primary">AMD2</name>
    <name evidence="8" type="ORF">AWJ20_4324</name>
</gene>
<dbReference type="PANTHER" id="PTHR46072:SF11">
    <property type="entry name" value="AMIDASE-RELATED"/>
    <property type="match status" value="1"/>
</dbReference>
<dbReference type="GeneID" id="30036444"/>
<evidence type="ECO:0000256" key="3">
    <source>
        <dbReference type="ARBA" id="ARBA00012922"/>
    </source>
</evidence>
<evidence type="ECO:0000313" key="9">
    <source>
        <dbReference type="Proteomes" id="UP000189580"/>
    </source>
</evidence>
<evidence type="ECO:0000256" key="4">
    <source>
        <dbReference type="ARBA" id="ARBA00022801"/>
    </source>
</evidence>
<dbReference type="PIRSF" id="PIRSF001221">
    <property type="entry name" value="Amidase_fungi"/>
    <property type="match status" value="1"/>
</dbReference>
<dbReference type="Gene3D" id="3.90.1300.10">
    <property type="entry name" value="Amidase signature (AS) domain"/>
    <property type="match status" value="1"/>
</dbReference>
<dbReference type="InterPro" id="IPR023631">
    <property type="entry name" value="Amidase_dom"/>
</dbReference>
<organism evidence="8 9">
    <name type="scientific">Sugiyamaella lignohabitans</name>
    <dbReference type="NCBI Taxonomy" id="796027"/>
    <lineage>
        <taxon>Eukaryota</taxon>
        <taxon>Fungi</taxon>
        <taxon>Dikarya</taxon>
        <taxon>Ascomycota</taxon>
        <taxon>Saccharomycotina</taxon>
        <taxon>Dipodascomycetes</taxon>
        <taxon>Dipodascales</taxon>
        <taxon>Trichomonascaceae</taxon>
        <taxon>Sugiyamaella</taxon>
    </lineage>
</organism>
<evidence type="ECO:0000256" key="5">
    <source>
        <dbReference type="PIRSR" id="PIRSR001221-1"/>
    </source>
</evidence>
<name>A0A161HJD1_9ASCO</name>
<feature type="domain" description="Amidase" evidence="7">
    <location>
        <begin position="75"/>
        <end position="524"/>
    </location>
</feature>
<proteinExistence type="inferred from homology"/>
<dbReference type="Pfam" id="PF01425">
    <property type="entry name" value="Amidase"/>
    <property type="match status" value="1"/>
</dbReference>